<gene>
    <name evidence="4" type="ORF">FB45DRAFT_1035452</name>
</gene>
<dbReference type="Gene3D" id="3.40.970.10">
    <property type="entry name" value="Ribonuclease H1, N-terminal domain"/>
    <property type="match status" value="1"/>
</dbReference>
<sequence length="1208" mass="136348">MSNDLNAALQQLTFDDDLIYFGDPALRHREDLDFYVVIRGVVPGVYDTWAGAGPQITGYRGNIHNKYRGWKAAVAAWNQGIRELIPASTTSTTSSGLTSAYSTPSTPSTGRHVATPLPANAARTKTPSTPSRRHHKHARTAPSPSAPSTPTTPITVDLEDEGAWEDVAIVHQVQEPRTRKRKRYATSDDALKHWVDKYRDEYLRVLVTREGLMGEGTTCSCGLAAHFRCTECFGGQLLCQECMVRSHHAKPLCRIEKWSGIFFQRFSLRRLGLRVQLGHSNAEACPRARRGYDKFVVLHTNGFHQVAVDFCACTRRGCQPHWEQLLLQGWYPSMPDMPQSAATISCLKLFHALSLQGKTTTYHYFHALAKVTENLGPSPFKRRYQLLLRVVREWRNLCSLKRGGMGNDPDRLAAETKEGELGVDCLACPKAGVNLTRELRSVLPEDRYLFTIFLAIDVCFRLKRKKVSSWAADPSIQDGWAYFVKSTEYMEYVKTLGDQKEMSTCTGLAALDHANTKYSQGYAATGCGMVTCGRHEVVCKNGVGDLQAGEKYGNMDYISASALRHFLKLLFFLFSYDIMCQWYKKLQERLLALPAAIRFHLANYFVKYVIPKLHILGHLKFCQDFFSLLYTLGSAQADMEGIERIWSYSGPMGASTREMGPGSRQDTLDDFWHGWNWGKVVGMGETLRLRLLKARKELGQQEDALKEFTDAQESEAPAWMKIVDDFETGQSPVNPYEIPHQGPSLRDVQLELAREEQEREQAAADSCAAGEDTMVEYLMLGLEIEGQQRQLTADLAANKSPTSSELTAFVTRRLRIARQIKKLRAMQRKYSPGALQRLASQEATDVPEAERTPLFLPSALPPLHSAPPLSVPGLAAAEARLRDSQCAESLEAVRNGLIVKRRLYTYKNLHARRQHQSTRSRSLVDNQQRKIELAAVAYQQARTARLALVHVAGPADWKELVKADLWLPEDEEEAKRRQQRAMKGKRKEAAEVNAEGEVRGVPGMGEKSRLMSWIWMSAGHTTGLLGEEIHYTVRLEWSKAYARVKRWREEEKLLQEEMVRCLLTLRWQAKQWDNRAVPVHYTGKRVYSDTHSQGAMAYAARQAAIWRQLAGRFERLWWPLTCRVRDLGREKPSAVPDEEEGWVADEGDEEQAGALEDGEDQDREDEDVIEADNRAEDGAVGEEPFIAPAEMDRLLAVQSDSLLGYEEL</sequence>
<name>A0AAD7BAW4_9AGAR</name>
<feature type="compositionally biased region" description="Low complexity" evidence="1">
    <location>
        <begin position="89"/>
        <end position="109"/>
    </location>
</feature>
<dbReference type="PANTHER" id="PTHR33096:SF1">
    <property type="entry name" value="CXC1-LIKE CYSTEINE CLUSTER ASSOCIATED WITH KDZ TRANSPOSASES DOMAIN-CONTAINING PROTEIN"/>
    <property type="match status" value="1"/>
</dbReference>
<evidence type="ECO:0000313" key="5">
    <source>
        <dbReference type="Proteomes" id="UP001221142"/>
    </source>
</evidence>
<dbReference type="Pfam" id="PF18803">
    <property type="entry name" value="CxC2"/>
    <property type="match status" value="1"/>
</dbReference>
<feature type="region of interest" description="Disordered" evidence="1">
    <location>
        <begin position="89"/>
        <end position="155"/>
    </location>
</feature>
<evidence type="ECO:0000313" key="4">
    <source>
        <dbReference type="EMBL" id="KAJ7615463.1"/>
    </source>
</evidence>
<dbReference type="InterPro" id="IPR041457">
    <property type="entry name" value="CxC2_KDZ-assoc"/>
</dbReference>
<accession>A0AAD7BAW4</accession>
<evidence type="ECO:0000259" key="2">
    <source>
        <dbReference type="Pfam" id="PF01693"/>
    </source>
</evidence>
<dbReference type="PANTHER" id="PTHR33096">
    <property type="entry name" value="CXC2 DOMAIN-CONTAINING PROTEIN"/>
    <property type="match status" value="1"/>
</dbReference>
<dbReference type="InterPro" id="IPR040521">
    <property type="entry name" value="KDZ"/>
</dbReference>
<comment type="caution">
    <text evidence="4">The sequence shown here is derived from an EMBL/GenBank/DDBJ whole genome shotgun (WGS) entry which is preliminary data.</text>
</comment>
<dbReference type="InterPro" id="IPR011320">
    <property type="entry name" value="RNase_H1_N"/>
</dbReference>
<evidence type="ECO:0008006" key="6">
    <source>
        <dbReference type="Google" id="ProtNLM"/>
    </source>
</evidence>
<dbReference type="InterPro" id="IPR037056">
    <property type="entry name" value="RNase_H1_N_sf"/>
</dbReference>
<feature type="compositionally biased region" description="Acidic residues" evidence="1">
    <location>
        <begin position="1136"/>
        <end position="1170"/>
    </location>
</feature>
<evidence type="ECO:0000256" key="1">
    <source>
        <dbReference type="SAM" id="MobiDB-lite"/>
    </source>
</evidence>
<feature type="domain" description="Ribonuclease H1 N-terminal" evidence="2">
    <location>
        <begin position="34"/>
        <end position="74"/>
    </location>
</feature>
<dbReference type="AlphaFoldDB" id="A0AAD7BAW4"/>
<organism evidence="4 5">
    <name type="scientific">Roridomyces roridus</name>
    <dbReference type="NCBI Taxonomy" id="1738132"/>
    <lineage>
        <taxon>Eukaryota</taxon>
        <taxon>Fungi</taxon>
        <taxon>Dikarya</taxon>
        <taxon>Basidiomycota</taxon>
        <taxon>Agaricomycotina</taxon>
        <taxon>Agaricomycetes</taxon>
        <taxon>Agaricomycetidae</taxon>
        <taxon>Agaricales</taxon>
        <taxon>Marasmiineae</taxon>
        <taxon>Mycenaceae</taxon>
        <taxon>Roridomyces</taxon>
    </lineage>
</organism>
<dbReference type="Pfam" id="PF18758">
    <property type="entry name" value="KDZ"/>
    <property type="match status" value="1"/>
</dbReference>
<dbReference type="InterPro" id="IPR009027">
    <property type="entry name" value="Ribosomal_bL9/RNase_H1_N"/>
</dbReference>
<feature type="compositionally biased region" description="Low complexity" evidence="1">
    <location>
        <begin position="140"/>
        <end position="155"/>
    </location>
</feature>
<feature type="domain" description="CxC2-like cysteine cluster KDZ transposase-associated" evidence="3">
    <location>
        <begin position="268"/>
        <end position="376"/>
    </location>
</feature>
<proteinExistence type="predicted"/>
<dbReference type="Pfam" id="PF01693">
    <property type="entry name" value="Cauli_VI"/>
    <property type="match status" value="1"/>
</dbReference>
<feature type="region of interest" description="Disordered" evidence="1">
    <location>
        <begin position="1131"/>
        <end position="1185"/>
    </location>
</feature>
<evidence type="ECO:0000259" key="3">
    <source>
        <dbReference type="Pfam" id="PF18803"/>
    </source>
</evidence>
<keyword evidence="5" id="KW-1185">Reference proteome</keyword>
<reference evidence="4" key="1">
    <citation type="submission" date="2023-03" db="EMBL/GenBank/DDBJ databases">
        <title>Massive genome expansion in bonnet fungi (Mycena s.s.) driven by repeated elements and novel gene families across ecological guilds.</title>
        <authorList>
            <consortium name="Lawrence Berkeley National Laboratory"/>
            <person name="Harder C.B."/>
            <person name="Miyauchi S."/>
            <person name="Viragh M."/>
            <person name="Kuo A."/>
            <person name="Thoen E."/>
            <person name="Andreopoulos B."/>
            <person name="Lu D."/>
            <person name="Skrede I."/>
            <person name="Drula E."/>
            <person name="Henrissat B."/>
            <person name="Morin E."/>
            <person name="Kohler A."/>
            <person name="Barry K."/>
            <person name="LaButti K."/>
            <person name="Morin E."/>
            <person name="Salamov A."/>
            <person name="Lipzen A."/>
            <person name="Mereny Z."/>
            <person name="Hegedus B."/>
            <person name="Baldrian P."/>
            <person name="Stursova M."/>
            <person name="Weitz H."/>
            <person name="Taylor A."/>
            <person name="Grigoriev I.V."/>
            <person name="Nagy L.G."/>
            <person name="Martin F."/>
            <person name="Kauserud H."/>
        </authorList>
    </citation>
    <scope>NUCLEOTIDE SEQUENCE</scope>
    <source>
        <strain evidence="4">9284</strain>
    </source>
</reference>
<dbReference type="SUPFAM" id="SSF55658">
    <property type="entry name" value="L9 N-domain-like"/>
    <property type="match status" value="1"/>
</dbReference>
<dbReference type="EMBL" id="JARKIF010000024">
    <property type="protein sequence ID" value="KAJ7615463.1"/>
    <property type="molecule type" value="Genomic_DNA"/>
</dbReference>
<dbReference type="Proteomes" id="UP001221142">
    <property type="component" value="Unassembled WGS sequence"/>
</dbReference>
<protein>
    <recommendedName>
        <fullName evidence="6">CxC2-like cysteine cluster KDZ transposase-associated domain-containing protein</fullName>
    </recommendedName>
</protein>